<dbReference type="PANTHER" id="PTHR30204">
    <property type="entry name" value="REDOX-CYCLING DRUG-SENSING TRANSCRIPTIONAL ACTIVATOR SOXR"/>
    <property type="match status" value="1"/>
</dbReference>
<dbReference type="GO" id="GO:0003677">
    <property type="term" value="F:DNA binding"/>
    <property type="evidence" value="ECO:0007669"/>
    <property type="project" value="UniProtKB-KW"/>
</dbReference>
<evidence type="ECO:0000313" key="5">
    <source>
        <dbReference type="EMBL" id="KYH13994.1"/>
    </source>
</evidence>
<feature type="transmembrane region" description="Helical" evidence="3">
    <location>
        <begin position="169"/>
        <end position="188"/>
    </location>
</feature>
<dbReference type="Pfam" id="PF13411">
    <property type="entry name" value="MerR_1"/>
    <property type="match status" value="1"/>
</dbReference>
<proteinExistence type="predicted"/>
<dbReference type="SUPFAM" id="SSF48695">
    <property type="entry name" value="Multiheme cytochromes"/>
    <property type="match status" value="1"/>
</dbReference>
<dbReference type="InterPro" id="IPR000551">
    <property type="entry name" value="MerR-type_HTH_dom"/>
</dbReference>
<dbReference type="CDD" id="cd01106">
    <property type="entry name" value="HTH_TipAL-Mta"/>
    <property type="match status" value="1"/>
</dbReference>
<comment type="caution">
    <text evidence="5">The sequence shown here is derived from an EMBL/GenBank/DDBJ whole genome shotgun (WGS) entry which is preliminary data.</text>
</comment>
<evidence type="ECO:0000313" key="6">
    <source>
        <dbReference type="Proteomes" id="UP000075418"/>
    </source>
</evidence>
<dbReference type="EMBL" id="LUGM01000002">
    <property type="protein sequence ID" value="KYH13994.1"/>
    <property type="molecule type" value="Genomic_DNA"/>
</dbReference>
<keyword evidence="3" id="KW-1133">Transmembrane helix</keyword>
<feature type="coiled-coil region" evidence="2">
    <location>
        <begin position="80"/>
        <end position="107"/>
    </location>
</feature>
<organism evidence="5 6">
    <name type="scientific">Staphylococcus kloosii</name>
    <dbReference type="NCBI Taxonomy" id="29384"/>
    <lineage>
        <taxon>Bacteria</taxon>
        <taxon>Bacillati</taxon>
        <taxon>Bacillota</taxon>
        <taxon>Bacilli</taxon>
        <taxon>Bacillales</taxon>
        <taxon>Staphylococcaceae</taxon>
        <taxon>Staphylococcus</taxon>
    </lineage>
</organism>
<evidence type="ECO:0000256" key="1">
    <source>
        <dbReference type="ARBA" id="ARBA00023125"/>
    </source>
</evidence>
<keyword evidence="3" id="KW-0472">Membrane</keyword>
<dbReference type="Proteomes" id="UP000075418">
    <property type="component" value="Unassembled WGS sequence"/>
</dbReference>
<dbReference type="InterPro" id="IPR009061">
    <property type="entry name" value="DNA-bd_dom_put_sf"/>
</dbReference>
<sequence length="239" mass="27537">MSEYLTGELSDMFGISNRTIQYYDKKGLLKPAYIKENSYRVYTENEVEKLQLILILKEMDISLKDIKVILDSDKDMKAINLILEQKINETTKKIEQQQSQLKHIQNIKNTITEHSNSQIQKLVDIENAMKRNDEKNALYKKLFIIGGCATFIQLVGVSISFAIKSYLPFLVSLIIGVICATAITNKYFEAVVYMCPNCHTTFKPKLLKWLFAAHTIKTRKLKCPNCHNKNHCLELIKTP</sequence>
<dbReference type="PANTHER" id="PTHR30204:SF96">
    <property type="entry name" value="CHROMOSOME-ANCHORING PROTEIN RACA"/>
    <property type="match status" value="1"/>
</dbReference>
<feature type="transmembrane region" description="Helical" evidence="3">
    <location>
        <begin position="142"/>
        <end position="163"/>
    </location>
</feature>
<keyword evidence="1" id="KW-0238">DNA-binding</keyword>
<gene>
    <name evidence="5" type="ORF">A0131_04155</name>
</gene>
<dbReference type="RefSeq" id="WP_061854218.1">
    <property type="nucleotide sequence ID" value="NZ_JAIEWX010000002.1"/>
</dbReference>
<feature type="domain" description="HTH merR-type" evidence="4">
    <location>
        <begin position="3"/>
        <end position="72"/>
    </location>
</feature>
<dbReference type="Gene3D" id="1.10.1660.10">
    <property type="match status" value="1"/>
</dbReference>
<dbReference type="AlphaFoldDB" id="A0A151A3K9"/>
<reference evidence="5 6" key="1">
    <citation type="submission" date="2016-02" db="EMBL/GenBank/DDBJ databases">
        <title>Draft genome sequence of hydrocarbon degrading Staphylococcus saprophyticus Strain CNV2, isolated from crude-oil contaminated soil from Noonmati Oil Refinery, Guwahati, Assam, India.</title>
        <authorList>
            <person name="Mukherjee A."/>
            <person name="Chettri B."/>
            <person name="Langpoklakpam J."/>
            <person name="Singh A.K."/>
            <person name="Chattopadhyay D.J."/>
        </authorList>
    </citation>
    <scope>NUCLEOTIDE SEQUENCE [LARGE SCALE GENOMIC DNA]</scope>
    <source>
        <strain evidence="5 6">CNV2</strain>
    </source>
</reference>
<evidence type="ECO:0000256" key="2">
    <source>
        <dbReference type="SAM" id="Coils"/>
    </source>
</evidence>
<accession>A0A151A3K9</accession>
<protein>
    <submittedName>
        <fullName evidence="5">MerR family transcriptional regulator</fullName>
    </submittedName>
</protein>
<dbReference type="InterPro" id="IPR036280">
    <property type="entry name" value="Multihaem_cyt_sf"/>
</dbReference>
<evidence type="ECO:0000259" key="4">
    <source>
        <dbReference type="PROSITE" id="PS50937"/>
    </source>
</evidence>
<dbReference type="GO" id="GO:0003700">
    <property type="term" value="F:DNA-binding transcription factor activity"/>
    <property type="evidence" value="ECO:0007669"/>
    <property type="project" value="InterPro"/>
</dbReference>
<dbReference type="SUPFAM" id="SSF46955">
    <property type="entry name" value="Putative DNA-binding domain"/>
    <property type="match status" value="1"/>
</dbReference>
<keyword evidence="2" id="KW-0175">Coiled coil</keyword>
<dbReference type="InterPro" id="IPR047057">
    <property type="entry name" value="MerR_fam"/>
</dbReference>
<name>A0A151A3K9_9STAP</name>
<keyword evidence="3" id="KW-0812">Transmembrane</keyword>
<dbReference type="PROSITE" id="PS50937">
    <property type="entry name" value="HTH_MERR_2"/>
    <property type="match status" value="1"/>
</dbReference>
<evidence type="ECO:0000256" key="3">
    <source>
        <dbReference type="SAM" id="Phobius"/>
    </source>
</evidence>
<dbReference type="SMART" id="SM00422">
    <property type="entry name" value="HTH_MERR"/>
    <property type="match status" value="1"/>
</dbReference>